<dbReference type="PANTHER" id="PTHR44591:SF22">
    <property type="entry name" value="CHEY SUBFAMILY"/>
    <property type="match status" value="1"/>
</dbReference>
<feature type="domain" description="Response regulatory" evidence="3">
    <location>
        <begin position="4"/>
        <end position="121"/>
    </location>
</feature>
<proteinExistence type="predicted"/>
<evidence type="ECO:0000313" key="5">
    <source>
        <dbReference type="Proteomes" id="UP000249081"/>
    </source>
</evidence>
<dbReference type="Pfam" id="PF00072">
    <property type="entry name" value="Response_reg"/>
    <property type="match status" value="1"/>
</dbReference>
<dbReference type="InterPro" id="IPR011006">
    <property type="entry name" value="CheY-like_superfamily"/>
</dbReference>
<dbReference type="GO" id="GO:0000160">
    <property type="term" value="P:phosphorelay signal transduction system"/>
    <property type="evidence" value="ECO:0007669"/>
    <property type="project" value="InterPro"/>
</dbReference>
<dbReference type="EMBL" id="QBMN01000214">
    <property type="protein sequence ID" value="PZO34264.1"/>
    <property type="molecule type" value="Genomic_DNA"/>
</dbReference>
<gene>
    <name evidence="4" type="ORF">DCF17_20705</name>
</gene>
<dbReference type="PANTHER" id="PTHR44591">
    <property type="entry name" value="STRESS RESPONSE REGULATOR PROTEIN 1"/>
    <property type="match status" value="1"/>
</dbReference>
<dbReference type="InterPro" id="IPR050595">
    <property type="entry name" value="Bact_response_regulator"/>
</dbReference>
<keyword evidence="1 2" id="KW-0597">Phosphoprotein</keyword>
<feature type="modified residue" description="4-aspartylphosphate" evidence="2">
    <location>
        <position position="54"/>
    </location>
</feature>
<evidence type="ECO:0000259" key="3">
    <source>
        <dbReference type="PROSITE" id="PS50110"/>
    </source>
</evidence>
<sequence>MSKRILVIDDELDIRDVVCLSLEEFAGWYTESAGSGAEGLGKAQAAPWDCILLDVSMPEMDGLVVYRRLQADRKTQPIPVILLTAKVLAADRDRFTSLGVAGVIAKPFDPITIWQQVAQLLGWAT</sequence>
<evidence type="ECO:0000256" key="1">
    <source>
        <dbReference type="ARBA" id="ARBA00022553"/>
    </source>
</evidence>
<reference evidence="5" key="1">
    <citation type="submission" date="2018-04" db="EMBL/GenBank/DDBJ databases">
        <authorList>
            <person name="Cornet L."/>
        </authorList>
    </citation>
    <scope>NUCLEOTIDE SEQUENCE [LARGE SCALE GENOMIC DNA]</scope>
</reference>
<comment type="caution">
    <text evidence="4">The sequence shown here is derived from an EMBL/GenBank/DDBJ whole genome shotgun (WGS) entry which is preliminary data.</text>
</comment>
<dbReference type="CDD" id="cd17552">
    <property type="entry name" value="REC_RR468-like"/>
    <property type="match status" value="1"/>
</dbReference>
<reference evidence="4 5" key="2">
    <citation type="submission" date="2018-06" db="EMBL/GenBank/DDBJ databases">
        <title>Metagenomic assembly of (sub)arctic Cyanobacteria and their associated microbiome from non-axenic cultures.</title>
        <authorList>
            <person name="Baurain D."/>
        </authorList>
    </citation>
    <scope>NUCLEOTIDE SEQUENCE [LARGE SCALE GENOMIC DNA]</scope>
    <source>
        <strain evidence="4">ULC041bin1</strain>
    </source>
</reference>
<dbReference type="SUPFAM" id="SSF52172">
    <property type="entry name" value="CheY-like"/>
    <property type="match status" value="1"/>
</dbReference>
<dbReference type="InterPro" id="IPR001789">
    <property type="entry name" value="Sig_transdc_resp-reg_receiver"/>
</dbReference>
<dbReference type="Gene3D" id="3.40.50.2300">
    <property type="match status" value="1"/>
</dbReference>
<dbReference type="AlphaFoldDB" id="A0A2W4VNA2"/>
<evidence type="ECO:0000256" key="2">
    <source>
        <dbReference type="PROSITE-ProRule" id="PRU00169"/>
    </source>
</evidence>
<dbReference type="PROSITE" id="PS50110">
    <property type="entry name" value="RESPONSE_REGULATORY"/>
    <property type="match status" value="1"/>
</dbReference>
<organism evidence="4 5">
    <name type="scientific">Shackletoniella antarctica</name>
    <dbReference type="NCBI Taxonomy" id="268115"/>
    <lineage>
        <taxon>Bacteria</taxon>
        <taxon>Bacillati</taxon>
        <taxon>Cyanobacteriota</taxon>
        <taxon>Cyanophyceae</taxon>
        <taxon>Oculatellales</taxon>
        <taxon>Oculatellaceae</taxon>
        <taxon>Shackletoniella</taxon>
    </lineage>
</organism>
<protein>
    <submittedName>
        <fullName evidence="4">Two-component system response regulator</fullName>
    </submittedName>
</protein>
<evidence type="ECO:0000313" key="4">
    <source>
        <dbReference type="EMBL" id="PZO34264.1"/>
    </source>
</evidence>
<accession>A0A2W4VNA2</accession>
<dbReference type="SMART" id="SM00448">
    <property type="entry name" value="REC"/>
    <property type="match status" value="1"/>
</dbReference>
<name>A0A2W4VNA2_9CYAN</name>
<dbReference type="Proteomes" id="UP000249081">
    <property type="component" value="Unassembled WGS sequence"/>
</dbReference>